<dbReference type="RefSeq" id="WP_148758682.1">
    <property type="nucleotide sequence ID" value="NZ_VSRQ01000002.1"/>
</dbReference>
<feature type="compositionally biased region" description="Pro residues" evidence="1">
    <location>
        <begin position="216"/>
        <end position="230"/>
    </location>
</feature>
<dbReference type="NCBIfam" id="NF040603">
    <property type="entry name" value="choice_anch_P"/>
    <property type="match status" value="1"/>
</dbReference>
<evidence type="ECO:0000313" key="4">
    <source>
        <dbReference type="Proteomes" id="UP000323505"/>
    </source>
</evidence>
<keyword evidence="4" id="KW-1185">Reference proteome</keyword>
<comment type="caution">
    <text evidence="3">The sequence shown here is derived from an EMBL/GenBank/DDBJ whole genome shotgun (WGS) entry which is preliminary data.</text>
</comment>
<evidence type="ECO:0000256" key="2">
    <source>
        <dbReference type="SAM" id="SignalP"/>
    </source>
</evidence>
<reference evidence="3 4" key="1">
    <citation type="submission" date="2019-08" db="EMBL/GenBank/DDBJ databases">
        <title>Actinomadura sp. nov. CYP1-5 isolated from mountain soil.</title>
        <authorList>
            <person name="Songsumanus A."/>
            <person name="Kuncharoen N."/>
            <person name="Kudo T."/>
            <person name="Yuki M."/>
            <person name="Igarashi Y."/>
            <person name="Tanasupawat S."/>
        </authorList>
    </citation>
    <scope>NUCLEOTIDE SEQUENCE [LARGE SCALE GENOMIC DNA]</scope>
    <source>
        <strain evidence="3 4">CYP1-5</strain>
    </source>
</reference>
<feature type="region of interest" description="Disordered" evidence="1">
    <location>
        <begin position="190"/>
        <end position="240"/>
    </location>
</feature>
<name>A0A5D3FR76_9ACTN</name>
<feature type="signal peptide" evidence="2">
    <location>
        <begin position="1"/>
        <end position="29"/>
    </location>
</feature>
<organism evidence="3 4">
    <name type="scientific">Actinomadura decatromicini</name>
    <dbReference type="NCBI Taxonomy" id="2604572"/>
    <lineage>
        <taxon>Bacteria</taxon>
        <taxon>Bacillati</taxon>
        <taxon>Actinomycetota</taxon>
        <taxon>Actinomycetes</taxon>
        <taxon>Streptosporangiales</taxon>
        <taxon>Thermomonosporaceae</taxon>
        <taxon>Actinomadura</taxon>
    </lineage>
</organism>
<feature type="chain" id="PRO_5022754719" evidence="2">
    <location>
        <begin position="30"/>
        <end position="240"/>
    </location>
</feature>
<dbReference type="EMBL" id="VSRQ01000002">
    <property type="protein sequence ID" value="TYK50841.1"/>
    <property type="molecule type" value="Genomic_DNA"/>
</dbReference>
<evidence type="ECO:0000313" key="3">
    <source>
        <dbReference type="EMBL" id="TYK50841.1"/>
    </source>
</evidence>
<accession>A0A5D3FR76</accession>
<gene>
    <name evidence="3" type="ORF">FXF68_10245</name>
</gene>
<dbReference type="Proteomes" id="UP000323505">
    <property type="component" value="Unassembled WGS sequence"/>
</dbReference>
<evidence type="ECO:0000256" key="1">
    <source>
        <dbReference type="SAM" id="MobiDB-lite"/>
    </source>
</evidence>
<protein>
    <submittedName>
        <fullName evidence="3">Uncharacterized protein</fullName>
    </submittedName>
</protein>
<keyword evidence="2" id="KW-0732">Signal</keyword>
<proteinExistence type="predicted"/>
<dbReference type="AlphaFoldDB" id="A0A5D3FR76"/>
<sequence length="240" mass="23545">MRLQALTKCAAVAGALALPFAAVVPGASATTGGAGSAVAISAGGPVAVPPTPAVTSDAQRPVRKSVVELPPNPIVEARLLNAAAWSGHARASVADLRLLKLGLRASLVTAKCENGNGVSHLVKATLNGRTLKADAAPNTAVTVNLTGVGSATVTLNRHVRDKDGKLTVTAIEVSATLAGQTQTISIASATCGKGAQPGEPGQPPSGPSDPSDPGTPSTPTPPPSAAPIPTPITGDLPVTG</sequence>